<dbReference type="PANTHER" id="PTHR23339">
    <property type="entry name" value="TYROSINE SPECIFIC PROTEIN PHOSPHATASE AND DUAL SPECIFICITY PROTEIN PHOSPHATASE"/>
    <property type="match status" value="1"/>
</dbReference>
<dbReference type="PRINTS" id="PR00700">
    <property type="entry name" value="PRTYPHPHTASE"/>
</dbReference>
<feature type="domain" description="Tyrosine specific protein phosphatases" evidence="2">
    <location>
        <begin position="399"/>
        <end position="438"/>
    </location>
</feature>
<dbReference type="InterPro" id="IPR003595">
    <property type="entry name" value="Tyr_Pase_cat"/>
</dbReference>
<dbReference type="EMBL" id="KZ454989">
    <property type="protein sequence ID" value="PKI84542.1"/>
    <property type="molecule type" value="Genomic_DNA"/>
</dbReference>
<dbReference type="Gene3D" id="3.90.190.10">
    <property type="entry name" value="Protein tyrosine phosphatase superfamily"/>
    <property type="match status" value="1"/>
</dbReference>
<dbReference type="GO" id="GO:0004725">
    <property type="term" value="F:protein tyrosine phosphatase activity"/>
    <property type="evidence" value="ECO:0007669"/>
    <property type="project" value="InterPro"/>
</dbReference>
<sequence>MVTDSSTAKPDPEGASMGMGLVERDRLSYDLYHSIQCSGRGDWINLINVAPLASQYHLSAPYAYLPITLQQPAFTESSSEASESIALNVQSVFGGVFRTVNTNTESQQFDHDTHPTLHDSVQFSCMDASAVYTMNQVALSGAAGGAKTSDSHPISVSYILPPQSLASISEKVLAALPPAYRKVAGCAFGRCFDEMCDTRPHTEHEQNVPFCSYLHCGEQIPRQKFAERLSCALAHSDEHLRGQLIGEQLIRLPPSVALDAVIDNVAPAAEDAYETLYGEQLAQREAAREGKARIGNMLLSSCPGKKVRLNGPVRGRSSVCRDLKSDLQRYRALGVRAIVCCLDDEELSQLGTPFAKYEPEVAAQGIDLVRLPIAEGFAPTDLVKFDIMMTALILNYTLRGASILVHCRGGVGRAGLVACIWILKMGLVSVHDHLHAPRPCCSLIDVAYGAQGESVQVLQTVIKMIEVIRRQRSPRAIETAEQALFLLEYTRFIHRQEYGHKMFQACGVCRPDL</sequence>
<keyword evidence="1" id="KW-0378">Hydrolase</keyword>
<dbReference type="SMART" id="SM00404">
    <property type="entry name" value="PTPc_motif"/>
    <property type="match status" value="1"/>
</dbReference>
<proteinExistence type="predicted"/>
<protein>
    <recommendedName>
        <fullName evidence="2">Tyrosine specific protein phosphatases domain-containing protein</fullName>
    </recommendedName>
</protein>
<evidence type="ECO:0000313" key="3">
    <source>
        <dbReference type="EMBL" id="PKI84542.1"/>
    </source>
</evidence>
<name>A0A2N1JDE3_9BASI</name>
<dbReference type="SUPFAM" id="SSF52799">
    <property type="entry name" value="(Phosphotyrosine protein) phosphatases II"/>
    <property type="match status" value="1"/>
</dbReference>
<dbReference type="Proteomes" id="UP000232875">
    <property type="component" value="Unassembled WGS sequence"/>
</dbReference>
<organism evidence="3 4">
    <name type="scientific">Malassezia vespertilionis</name>
    <dbReference type="NCBI Taxonomy" id="2020962"/>
    <lineage>
        <taxon>Eukaryota</taxon>
        <taxon>Fungi</taxon>
        <taxon>Dikarya</taxon>
        <taxon>Basidiomycota</taxon>
        <taxon>Ustilaginomycotina</taxon>
        <taxon>Malasseziomycetes</taxon>
        <taxon>Malasseziales</taxon>
        <taxon>Malasseziaceae</taxon>
        <taxon>Malassezia</taxon>
    </lineage>
</organism>
<dbReference type="InterPro" id="IPR050561">
    <property type="entry name" value="PTP"/>
</dbReference>
<dbReference type="Pfam" id="PF22784">
    <property type="entry name" value="PTP-SAK"/>
    <property type="match status" value="1"/>
</dbReference>
<gene>
    <name evidence="3" type="ORF">MVES_001827</name>
</gene>
<evidence type="ECO:0000313" key="4">
    <source>
        <dbReference type="Proteomes" id="UP000232875"/>
    </source>
</evidence>
<dbReference type="OrthoDB" id="266663at2759"/>
<evidence type="ECO:0000256" key="1">
    <source>
        <dbReference type="ARBA" id="ARBA00022801"/>
    </source>
</evidence>
<dbReference type="InterPro" id="IPR000242">
    <property type="entry name" value="PTP_cat"/>
</dbReference>
<dbReference type="AlphaFoldDB" id="A0A2N1JDE3"/>
<keyword evidence="4" id="KW-1185">Reference proteome</keyword>
<evidence type="ECO:0000259" key="2">
    <source>
        <dbReference type="PROSITE" id="PS50056"/>
    </source>
</evidence>
<reference evidence="3 4" key="1">
    <citation type="submission" date="2017-10" db="EMBL/GenBank/DDBJ databases">
        <title>A novel species of cold-tolerant Malassezia isolated from bats.</title>
        <authorList>
            <person name="Lorch J.M."/>
            <person name="Palmer J.M."/>
            <person name="Vanderwolf K.J."/>
            <person name="Schmidt K.Z."/>
            <person name="Verant M.L."/>
            <person name="Weller T.J."/>
            <person name="Blehert D.S."/>
        </authorList>
    </citation>
    <scope>NUCLEOTIDE SEQUENCE [LARGE SCALE GENOMIC DNA]</scope>
    <source>
        <strain evidence="3 4">NWHC:44797-103</strain>
    </source>
</reference>
<dbReference type="InterPro" id="IPR029021">
    <property type="entry name" value="Prot-tyrosine_phosphatase-like"/>
</dbReference>
<dbReference type="InterPro" id="IPR057023">
    <property type="entry name" value="PTP-SAK"/>
</dbReference>
<dbReference type="PROSITE" id="PS50056">
    <property type="entry name" value="TYR_PHOSPHATASE_2"/>
    <property type="match status" value="1"/>
</dbReference>
<dbReference type="InterPro" id="IPR000387">
    <property type="entry name" value="Tyr_Pase_dom"/>
</dbReference>
<accession>A0A2N1JDE3</accession>